<dbReference type="AlphaFoldDB" id="A0A087UCK3"/>
<keyword evidence="2" id="KW-1185">Reference proteome</keyword>
<feature type="non-terminal residue" evidence="1">
    <location>
        <position position="76"/>
    </location>
</feature>
<sequence>MLFTRRVLFSCLAAAIKAPCRRNVNNGSGRFLKKFFNALVTVFNSQSSSSSDKREPLLSNASCVNFATLEFTPTSL</sequence>
<accession>A0A087UCK3</accession>
<evidence type="ECO:0000313" key="1">
    <source>
        <dbReference type="EMBL" id="KFM75092.1"/>
    </source>
</evidence>
<organism evidence="1 2">
    <name type="scientific">Stegodyphus mimosarum</name>
    <name type="common">African social velvet spider</name>
    <dbReference type="NCBI Taxonomy" id="407821"/>
    <lineage>
        <taxon>Eukaryota</taxon>
        <taxon>Metazoa</taxon>
        <taxon>Ecdysozoa</taxon>
        <taxon>Arthropoda</taxon>
        <taxon>Chelicerata</taxon>
        <taxon>Arachnida</taxon>
        <taxon>Araneae</taxon>
        <taxon>Araneomorphae</taxon>
        <taxon>Entelegynae</taxon>
        <taxon>Eresoidea</taxon>
        <taxon>Eresidae</taxon>
        <taxon>Stegodyphus</taxon>
    </lineage>
</organism>
<dbReference type="EMBL" id="KK119214">
    <property type="protein sequence ID" value="KFM75092.1"/>
    <property type="molecule type" value="Genomic_DNA"/>
</dbReference>
<reference evidence="1 2" key="1">
    <citation type="submission" date="2013-11" db="EMBL/GenBank/DDBJ databases">
        <title>Genome sequencing of Stegodyphus mimosarum.</title>
        <authorList>
            <person name="Bechsgaard J."/>
        </authorList>
    </citation>
    <scope>NUCLEOTIDE SEQUENCE [LARGE SCALE GENOMIC DNA]</scope>
</reference>
<dbReference type="Proteomes" id="UP000054359">
    <property type="component" value="Unassembled WGS sequence"/>
</dbReference>
<proteinExistence type="predicted"/>
<protein>
    <submittedName>
        <fullName evidence="1">Uncharacterized protein</fullName>
    </submittedName>
</protein>
<evidence type="ECO:0000313" key="2">
    <source>
        <dbReference type="Proteomes" id="UP000054359"/>
    </source>
</evidence>
<gene>
    <name evidence="1" type="ORF">X975_24256</name>
</gene>
<name>A0A087UCK3_STEMI</name>